<keyword evidence="3" id="KW-1185">Reference proteome</keyword>
<reference evidence="2 3" key="1">
    <citation type="journal article" date="2020" name="Microb. Ecol.">
        <title>Ecogenomics of the Marine Benthic Filamentous Cyanobacterium Adonisia.</title>
        <authorList>
            <person name="Walter J.M."/>
            <person name="Coutinho F.H."/>
            <person name="Leomil L."/>
            <person name="Hargreaves P.I."/>
            <person name="Campeao M.E."/>
            <person name="Vieira V.V."/>
            <person name="Silva B.S."/>
            <person name="Fistarol G.O."/>
            <person name="Salomon P.S."/>
            <person name="Sawabe T."/>
            <person name="Mino S."/>
            <person name="Hosokawa M."/>
            <person name="Miyashita H."/>
            <person name="Maruyama F."/>
            <person name="van Verk M.C."/>
            <person name="Dutilh B.E."/>
            <person name="Thompson C.C."/>
            <person name="Thompson F.L."/>
        </authorList>
    </citation>
    <scope>NUCLEOTIDE SEQUENCE [LARGE SCALE GENOMIC DNA]</scope>
    <source>
        <strain evidence="2 3">CCMR0081</strain>
    </source>
</reference>
<sequence length="226" mass="24685">MVAKLRHLIVRLLVITALSLGLTGCVDYQLGIQFGSQTHGVLVQTLHLDDQFVALNNNVRQQWLEIFIEEAKVFSGKVTSLDDGALQIRIDFYNGADLVQKFNQLFAEDGLMTQVPGAPPVLAHLDLTQQNWGVALLNHLQADIDLGALKADSAIGDGGALDRWRTLTLSFQLGSLGKTHQWPLKPGQVNTIDTTFWLPSPIGIGAVVIALICAAGYGVRYGFNRR</sequence>
<keyword evidence="1" id="KW-1133">Transmembrane helix</keyword>
<gene>
    <name evidence="2" type="ORF">DXZ20_02910</name>
</gene>
<proteinExistence type="predicted"/>
<name>A0A6M0REL5_9CYAN</name>
<dbReference type="Pfam" id="PF11353">
    <property type="entry name" value="DUF3153"/>
    <property type="match status" value="1"/>
</dbReference>
<evidence type="ECO:0000313" key="2">
    <source>
        <dbReference type="EMBL" id="NEZ54659.1"/>
    </source>
</evidence>
<dbReference type="EMBL" id="QXHD01000003">
    <property type="protein sequence ID" value="NEZ54659.1"/>
    <property type="molecule type" value="Genomic_DNA"/>
</dbReference>
<organism evidence="2 3">
    <name type="scientific">Adonisia turfae CCMR0081</name>
    <dbReference type="NCBI Taxonomy" id="2292702"/>
    <lineage>
        <taxon>Bacteria</taxon>
        <taxon>Bacillati</taxon>
        <taxon>Cyanobacteriota</taxon>
        <taxon>Adonisia</taxon>
        <taxon>Adonisia turfae</taxon>
    </lineage>
</organism>
<evidence type="ECO:0000256" key="1">
    <source>
        <dbReference type="SAM" id="Phobius"/>
    </source>
</evidence>
<dbReference type="AlphaFoldDB" id="A0A6M0REL5"/>
<protein>
    <submittedName>
        <fullName evidence="2">DUF3153 domain-containing protein</fullName>
    </submittedName>
</protein>
<feature type="transmembrane region" description="Helical" evidence="1">
    <location>
        <begin position="196"/>
        <end position="219"/>
    </location>
</feature>
<dbReference type="InterPro" id="IPR021499">
    <property type="entry name" value="DUF3153"/>
</dbReference>
<keyword evidence="1" id="KW-0472">Membrane</keyword>
<evidence type="ECO:0000313" key="3">
    <source>
        <dbReference type="Proteomes" id="UP000481033"/>
    </source>
</evidence>
<comment type="caution">
    <text evidence="2">The sequence shown here is derived from an EMBL/GenBank/DDBJ whole genome shotgun (WGS) entry which is preliminary data.</text>
</comment>
<dbReference type="Proteomes" id="UP000481033">
    <property type="component" value="Unassembled WGS sequence"/>
</dbReference>
<keyword evidence="1" id="KW-0812">Transmembrane</keyword>
<accession>A0A6M0REL5</accession>
<dbReference type="PROSITE" id="PS51257">
    <property type="entry name" value="PROKAR_LIPOPROTEIN"/>
    <property type="match status" value="1"/>
</dbReference>